<evidence type="ECO:0000256" key="4">
    <source>
        <dbReference type="ARBA" id="ARBA00022692"/>
    </source>
</evidence>
<evidence type="ECO:0000313" key="9">
    <source>
        <dbReference type="EMBL" id="GAA2219618.1"/>
    </source>
</evidence>
<feature type="transmembrane region" description="Helical" evidence="7">
    <location>
        <begin position="84"/>
        <end position="102"/>
    </location>
</feature>
<evidence type="ECO:0000256" key="2">
    <source>
        <dbReference type="ARBA" id="ARBA00022448"/>
    </source>
</evidence>
<feature type="transmembrane region" description="Helical" evidence="7">
    <location>
        <begin position="114"/>
        <end position="137"/>
    </location>
</feature>
<feature type="transmembrane region" description="Helical" evidence="7">
    <location>
        <begin position="239"/>
        <end position="257"/>
    </location>
</feature>
<dbReference type="Proteomes" id="UP001499843">
    <property type="component" value="Unassembled WGS sequence"/>
</dbReference>
<proteinExistence type="inferred from homology"/>
<comment type="caution">
    <text evidence="9">The sequence shown here is derived from an EMBL/GenBank/DDBJ whole genome shotgun (WGS) entry which is preliminary data.</text>
</comment>
<evidence type="ECO:0000256" key="6">
    <source>
        <dbReference type="ARBA" id="ARBA00023136"/>
    </source>
</evidence>
<keyword evidence="6 7" id="KW-0472">Membrane</keyword>
<evidence type="ECO:0000256" key="5">
    <source>
        <dbReference type="ARBA" id="ARBA00022989"/>
    </source>
</evidence>
<name>A0ABN3D4T4_9ACTN</name>
<sequence>MTVTGTRERTIAPAQRARIAPTGAWRTWAAKSGFIASLLVAWEAAVRLGDFGSIPAPTSLGEALVALVADGTIVAPLLDTLTSWALGLLASAAIGVPVGLFLGVSNGAYRLCRFVLDFLRTIPSLALVPLAVLLYGSGLGGKTLLITFACVWPILLQTVYGVRDIDPVAEETCRSYRIRPVQRALFLILPSAAGYLATGLRIAAGVSLLLSLSGEIIIPAPGIGQAITVAQLGGAVPTMYAWIVAAGVLGILINLLFTEVERRALRWHPSQRQGGGR</sequence>
<dbReference type="PROSITE" id="PS50928">
    <property type="entry name" value="ABC_TM1"/>
    <property type="match status" value="1"/>
</dbReference>
<protein>
    <submittedName>
        <fullName evidence="9">ABC transporter permease</fullName>
    </submittedName>
</protein>
<dbReference type="InterPro" id="IPR035906">
    <property type="entry name" value="MetI-like_sf"/>
</dbReference>
<organism evidence="9 10">
    <name type="scientific">Nonomuraea monospora</name>
    <dbReference type="NCBI Taxonomy" id="568818"/>
    <lineage>
        <taxon>Bacteria</taxon>
        <taxon>Bacillati</taxon>
        <taxon>Actinomycetota</taxon>
        <taxon>Actinomycetes</taxon>
        <taxon>Streptosporangiales</taxon>
        <taxon>Streptosporangiaceae</taxon>
        <taxon>Nonomuraea</taxon>
    </lineage>
</organism>
<dbReference type="EMBL" id="BAAAQX010000077">
    <property type="protein sequence ID" value="GAA2219618.1"/>
    <property type="molecule type" value="Genomic_DNA"/>
</dbReference>
<reference evidence="9 10" key="1">
    <citation type="journal article" date="2019" name="Int. J. Syst. Evol. Microbiol.">
        <title>The Global Catalogue of Microorganisms (GCM) 10K type strain sequencing project: providing services to taxonomists for standard genome sequencing and annotation.</title>
        <authorList>
            <consortium name="The Broad Institute Genomics Platform"/>
            <consortium name="The Broad Institute Genome Sequencing Center for Infectious Disease"/>
            <person name="Wu L."/>
            <person name="Ma J."/>
        </authorList>
    </citation>
    <scope>NUCLEOTIDE SEQUENCE [LARGE SCALE GENOMIC DNA]</scope>
    <source>
        <strain evidence="9 10">JCM 16114</strain>
    </source>
</reference>
<keyword evidence="4 7" id="KW-0812">Transmembrane</keyword>
<evidence type="ECO:0000256" key="7">
    <source>
        <dbReference type="RuleBase" id="RU363032"/>
    </source>
</evidence>
<comment type="subcellular location">
    <subcellularLocation>
        <location evidence="1 7">Cell membrane</location>
        <topology evidence="1 7">Multi-pass membrane protein</topology>
    </subcellularLocation>
</comment>
<keyword evidence="3" id="KW-1003">Cell membrane</keyword>
<dbReference type="RefSeq" id="WP_344496413.1">
    <property type="nucleotide sequence ID" value="NZ_BAAAQX010000077.1"/>
</dbReference>
<feature type="transmembrane region" description="Helical" evidence="7">
    <location>
        <begin position="143"/>
        <end position="163"/>
    </location>
</feature>
<feature type="transmembrane region" description="Helical" evidence="7">
    <location>
        <begin position="28"/>
        <end position="48"/>
    </location>
</feature>
<evidence type="ECO:0000259" key="8">
    <source>
        <dbReference type="PROSITE" id="PS50928"/>
    </source>
</evidence>
<accession>A0ABN3D4T4</accession>
<keyword evidence="5 7" id="KW-1133">Transmembrane helix</keyword>
<keyword evidence="2 7" id="KW-0813">Transport</keyword>
<comment type="similarity">
    <text evidence="7">Belongs to the binding-protein-dependent transport system permease family.</text>
</comment>
<evidence type="ECO:0000256" key="3">
    <source>
        <dbReference type="ARBA" id="ARBA00022475"/>
    </source>
</evidence>
<dbReference type="Pfam" id="PF00528">
    <property type="entry name" value="BPD_transp_1"/>
    <property type="match status" value="1"/>
</dbReference>
<gene>
    <name evidence="9" type="ORF">GCM10009850_121080</name>
</gene>
<keyword evidence="10" id="KW-1185">Reference proteome</keyword>
<evidence type="ECO:0000313" key="10">
    <source>
        <dbReference type="Proteomes" id="UP001499843"/>
    </source>
</evidence>
<feature type="transmembrane region" description="Helical" evidence="7">
    <location>
        <begin position="184"/>
        <end position="204"/>
    </location>
</feature>
<dbReference type="InterPro" id="IPR000515">
    <property type="entry name" value="MetI-like"/>
</dbReference>
<feature type="domain" description="ABC transmembrane type-1" evidence="8">
    <location>
        <begin position="77"/>
        <end position="261"/>
    </location>
</feature>
<dbReference type="Gene3D" id="1.10.3720.10">
    <property type="entry name" value="MetI-like"/>
    <property type="match status" value="1"/>
</dbReference>
<dbReference type="PANTHER" id="PTHR30151">
    <property type="entry name" value="ALKANE SULFONATE ABC TRANSPORTER-RELATED, MEMBRANE SUBUNIT"/>
    <property type="match status" value="1"/>
</dbReference>
<dbReference type="PANTHER" id="PTHR30151:SF38">
    <property type="entry name" value="ALIPHATIC SULFONATES TRANSPORT PERMEASE PROTEIN SSUC-RELATED"/>
    <property type="match status" value="1"/>
</dbReference>
<dbReference type="SUPFAM" id="SSF161098">
    <property type="entry name" value="MetI-like"/>
    <property type="match status" value="1"/>
</dbReference>
<evidence type="ECO:0000256" key="1">
    <source>
        <dbReference type="ARBA" id="ARBA00004651"/>
    </source>
</evidence>